<evidence type="ECO:0000256" key="3">
    <source>
        <dbReference type="SAM" id="MobiDB-lite"/>
    </source>
</evidence>
<dbReference type="SUPFAM" id="SSF50685">
    <property type="entry name" value="Barwin-like endoglucanases"/>
    <property type="match status" value="1"/>
</dbReference>
<dbReference type="InterPro" id="IPR051933">
    <property type="entry name" value="Resuscitation_pf_RpfB"/>
</dbReference>
<evidence type="ECO:0000256" key="2">
    <source>
        <dbReference type="SAM" id="Coils"/>
    </source>
</evidence>
<dbReference type="PANTHER" id="PTHR39160">
    <property type="entry name" value="CELL WALL-BINDING PROTEIN YOCH"/>
    <property type="match status" value="1"/>
</dbReference>
<evidence type="ECO:0000259" key="6">
    <source>
        <dbReference type="Pfam" id="PF24568"/>
    </source>
</evidence>
<dbReference type="Pfam" id="PF24568">
    <property type="entry name" value="CC_PcsB"/>
    <property type="match status" value="1"/>
</dbReference>
<dbReference type="Proteomes" id="UP000282892">
    <property type="component" value="Chromosome"/>
</dbReference>
<dbReference type="PANTHER" id="PTHR39160:SF6">
    <property type="entry name" value="CELL WALL-BINDING PROTEIN YOCH"/>
    <property type="match status" value="1"/>
</dbReference>
<keyword evidence="1 4" id="KW-0732">Signal</keyword>
<name>A0A3Q9QXZ2_9BACI</name>
<feature type="chain" id="PRO_5018595878" evidence="4">
    <location>
        <begin position="29"/>
        <end position="384"/>
    </location>
</feature>
<protein>
    <submittedName>
        <fullName evidence="7">Cell wall-binding protein</fullName>
    </submittedName>
</protein>
<dbReference type="AlphaFoldDB" id="A0A3Q9QXZ2"/>
<feature type="coiled-coil region" evidence="2">
    <location>
        <begin position="25"/>
        <end position="111"/>
    </location>
</feature>
<keyword evidence="2" id="KW-0175">Coiled coil</keyword>
<dbReference type="GO" id="GO:0004553">
    <property type="term" value="F:hydrolase activity, hydrolyzing O-glycosyl compounds"/>
    <property type="evidence" value="ECO:0007669"/>
    <property type="project" value="InterPro"/>
</dbReference>
<dbReference type="InterPro" id="IPR010611">
    <property type="entry name" value="3D_dom"/>
</dbReference>
<dbReference type="Pfam" id="PF06725">
    <property type="entry name" value="3D"/>
    <property type="match status" value="1"/>
</dbReference>
<dbReference type="EMBL" id="CP022572">
    <property type="protein sequence ID" value="AZU64528.1"/>
    <property type="molecule type" value="Genomic_DNA"/>
</dbReference>
<evidence type="ECO:0000259" key="5">
    <source>
        <dbReference type="Pfam" id="PF06725"/>
    </source>
</evidence>
<proteinExistence type="predicted"/>
<feature type="domain" description="Peptidoglycan hydrolase PcsB coiled-coil" evidence="6">
    <location>
        <begin position="105"/>
        <end position="178"/>
    </location>
</feature>
<dbReference type="KEGG" id="nmk:CHR53_26685"/>
<evidence type="ECO:0000313" key="7">
    <source>
        <dbReference type="EMBL" id="AZU64528.1"/>
    </source>
</evidence>
<feature type="region of interest" description="Disordered" evidence="3">
    <location>
        <begin position="250"/>
        <end position="290"/>
    </location>
</feature>
<keyword evidence="8" id="KW-1185">Reference proteome</keyword>
<feature type="signal peptide" evidence="4">
    <location>
        <begin position="1"/>
        <end position="28"/>
    </location>
</feature>
<dbReference type="RefSeq" id="WP_127489324.1">
    <property type="nucleotide sequence ID" value="NZ_CP022572.1"/>
</dbReference>
<dbReference type="InterPro" id="IPR059180">
    <property type="entry name" value="3D_YorM"/>
</dbReference>
<dbReference type="GO" id="GO:0009254">
    <property type="term" value="P:peptidoglycan turnover"/>
    <property type="evidence" value="ECO:0007669"/>
    <property type="project" value="InterPro"/>
</dbReference>
<evidence type="ECO:0000313" key="8">
    <source>
        <dbReference type="Proteomes" id="UP000282892"/>
    </source>
</evidence>
<dbReference type="STRING" id="1193713.GCA_001636315_02250"/>
<evidence type="ECO:0000256" key="4">
    <source>
        <dbReference type="SAM" id="SignalP"/>
    </source>
</evidence>
<dbReference type="GO" id="GO:0019867">
    <property type="term" value="C:outer membrane"/>
    <property type="evidence" value="ECO:0007669"/>
    <property type="project" value="InterPro"/>
</dbReference>
<reference evidence="7 8" key="1">
    <citation type="submission" date="2017-07" db="EMBL/GenBank/DDBJ databases">
        <title>The complete genome sequence of Bacillus mesonae strain H20-5, an efficient strain improving plant abiotic stress resistance.</title>
        <authorList>
            <person name="Kim S.Y."/>
            <person name="Song H."/>
            <person name="Sang M.K."/>
            <person name="Weon H.-Y."/>
            <person name="Song J."/>
        </authorList>
    </citation>
    <scope>NUCLEOTIDE SEQUENCE [LARGE SCALE GENOMIC DNA]</scope>
    <source>
        <strain evidence="7 8">H20-5</strain>
    </source>
</reference>
<sequence>MHLTIKRIILVLLTVLLCASGTMTAAYAQTDNEALQNAKQQLQQKQRVVEQKQQEKLAVNKGIEKIQQELQSIHSFITKNQEQMAATEKKIAAVQALIEKKKEEIVVLEDKILSRKDIMKKRAVALQQNDSVNMIINLFFESDSIAEFIQRASAASTLMDADKDILTAQKEDLQQIENDKKEIDQQEQVLEQEQNTLAAQQQELNKNMQKRQAVLATMQQKYEQIMKQMKLAQQEKAGIESQMKDIQAKIKQEQEAAKARQVQPKPAVASVTAPAPKNNDSKSDGGKANSGKEMYVSATAYTPYDSGSITALGYNIKKNPNMKLIAVDPRVIPLGSKVWVEGYGVAIAGDTGGAIKGHKIDILLPTKKAAYSWGRRTVKVIVLD</sequence>
<accession>A0A3Q9QXZ2</accession>
<gene>
    <name evidence="7" type="ORF">CHR53_26685</name>
</gene>
<feature type="domain" description="3D" evidence="5">
    <location>
        <begin position="325"/>
        <end position="383"/>
    </location>
</feature>
<dbReference type="OrthoDB" id="9798935at2"/>
<evidence type="ECO:0000256" key="1">
    <source>
        <dbReference type="ARBA" id="ARBA00022729"/>
    </source>
</evidence>
<dbReference type="InterPro" id="IPR057309">
    <property type="entry name" value="PcsB_CC"/>
</dbReference>
<dbReference type="CDD" id="cd14667">
    <property type="entry name" value="3D_containing_proteins"/>
    <property type="match status" value="1"/>
</dbReference>
<dbReference type="InterPro" id="IPR036908">
    <property type="entry name" value="RlpA-like_sf"/>
</dbReference>
<dbReference type="Gene3D" id="6.10.250.3150">
    <property type="match status" value="1"/>
</dbReference>
<organism evidence="7 8">
    <name type="scientific">Neobacillus mesonae</name>
    <dbReference type="NCBI Taxonomy" id="1193713"/>
    <lineage>
        <taxon>Bacteria</taxon>
        <taxon>Bacillati</taxon>
        <taxon>Bacillota</taxon>
        <taxon>Bacilli</taxon>
        <taxon>Bacillales</taxon>
        <taxon>Bacillaceae</taxon>
        <taxon>Neobacillus</taxon>
    </lineage>
</organism>